<dbReference type="EMBL" id="AKGD01000002">
    <property type="protein sequence ID" value="EIT69508.1"/>
    <property type="molecule type" value="Genomic_DNA"/>
</dbReference>
<dbReference type="GO" id="GO:0004340">
    <property type="term" value="F:glucokinase activity"/>
    <property type="evidence" value="ECO:0007669"/>
    <property type="project" value="UniProtKB-UniRule"/>
</dbReference>
<dbReference type="HAMAP" id="MF_00524">
    <property type="entry name" value="Glucokinase"/>
    <property type="match status" value="1"/>
</dbReference>
<keyword evidence="3" id="KW-0963">Cytoplasm</keyword>
<dbReference type="GO" id="GO:0005829">
    <property type="term" value="C:cytosol"/>
    <property type="evidence" value="ECO:0007669"/>
    <property type="project" value="TreeGrafter"/>
</dbReference>
<dbReference type="SUPFAM" id="SSF53067">
    <property type="entry name" value="Actin-like ATPase domain"/>
    <property type="match status" value="1"/>
</dbReference>
<sequence>MQLAASNSIEDSILVADIGGTNARFAFTHAGQERTPLLAQHRVATADFATLSGALLDYLSRHPEQRPTRAVLAVASAVTGDAIKITNNPWAFSISQLGREIGMPVEVINDFTAMASVLPALQIDDLQAVGEARPSNRALATSRCYAVVGPGTGLGVGGVIVQNGRAVVIQSEGGHVGFAPGNAYELELLKVLLTRYPRVSAERLISGSGLGNLLQAVASVEGLATLELTPAQITETAAADPDGLCARTLRVFSELLGSFAGDVALALGAWDGVFLPGGVTQKLLPWIRDGGFRRRFEDKGRHSAILQRIPTQIITHPQAGLLGAAVHAIG</sequence>
<gene>
    <name evidence="3" type="primary">glk</name>
    <name evidence="5" type="ORF">WQQ_30900</name>
</gene>
<dbReference type="GO" id="GO:0006096">
    <property type="term" value="P:glycolytic process"/>
    <property type="evidence" value="ECO:0007669"/>
    <property type="project" value="UniProtKB-UniRule"/>
</dbReference>
<dbReference type="GO" id="GO:0005536">
    <property type="term" value="F:D-glucose binding"/>
    <property type="evidence" value="ECO:0007669"/>
    <property type="project" value="InterPro"/>
</dbReference>
<accession>I8T721</accession>
<evidence type="ECO:0000313" key="6">
    <source>
        <dbReference type="Proteomes" id="UP000003704"/>
    </source>
</evidence>
<dbReference type="PATRIC" id="fig|1172194.4.peg.2993"/>
<dbReference type="PANTHER" id="PTHR47690:SF1">
    <property type="entry name" value="GLUCOKINASE"/>
    <property type="match status" value="1"/>
</dbReference>
<dbReference type="NCBIfam" id="TIGR00749">
    <property type="entry name" value="glk"/>
    <property type="match status" value="1"/>
</dbReference>
<dbReference type="InterPro" id="IPR043129">
    <property type="entry name" value="ATPase_NBD"/>
</dbReference>
<evidence type="ECO:0000256" key="2">
    <source>
        <dbReference type="ARBA" id="ARBA00022777"/>
    </source>
</evidence>
<proteinExistence type="inferred from homology"/>
<evidence type="ECO:0000256" key="4">
    <source>
        <dbReference type="RuleBase" id="RU004046"/>
    </source>
</evidence>
<keyword evidence="1 3" id="KW-0808">Transferase</keyword>
<evidence type="ECO:0000256" key="3">
    <source>
        <dbReference type="HAMAP-Rule" id="MF_00524"/>
    </source>
</evidence>
<evidence type="ECO:0000313" key="5">
    <source>
        <dbReference type="EMBL" id="EIT69508.1"/>
    </source>
</evidence>
<dbReference type="CDD" id="cd24008">
    <property type="entry name" value="ASKHA_NBD_GLK"/>
    <property type="match status" value="1"/>
</dbReference>
<dbReference type="Proteomes" id="UP000003704">
    <property type="component" value="Unassembled WGS sequence"/>
</dbReference>
<dbReference type="EC" id="2.7.1.2" evidence="3"/>
<comment type="subcellular location">
    <subcellularLocation>
        <location evidence="3">Cytoplasm</location>
    </subcellularLocation>
</comment>
<organism evidence="5 6">
    <name type="scientific">Hydrocarboniphaga effusa AP103</name>
    <dbReference type="NCBI Taxonomy" id="1172194"/>
    <lineage>
        <taxon>Bacteria</taxon>
        <taxon>Pseudomonadati</taxon>
        <taxon>Pseudomonadota</taxon>
        <taxon>Gammaproteobacteria</taxon>
        <taxon>Nevskiales</taxon>
        <taxon>Nevskiaceae</taxon>
        <taxon>Hydrocarboniphaga</taxon>
    </lineage>
</organism>
<keyword evidence="2 3" id="KW-0418">Kinase</keyword>
<dbReference type="RefSeq" id="WP_007186029.1">
    <property type="nucleotide sequence ID" value="NZ_AKGD01000002.1"/>
</dbReference>
<dbReference type="Pfam" id="PF02685">
    <property type="entry name" value="Glucokinase"/>
    <property type="match status" value="1"/>
</dbReference>
<dbReference type="InterPro" id="IPR003836">
    <property type="entry name" value="Glucokinase"/>
</dbReference>
<feature type="binding site" evidence="3">
    <location>
        <begin position="16"/>
        <end position="21"/>
    </location>
    <ligand>
        <name>ATP</name>
        <dbReference type="ChEBI" id="CHEBI:30616"/>
    </ligand>
</feature>
<dbReference type="STRING" id="1172194.WQQ_30900"/>
<keyword evidence="3" id="KW-0067">ATP-binding</keyword>
<keyword evidence="3" id="KW-0547">Nucleotide-binding</keyword>
<comment type="catalytic activity">
    <reaction evidence="3">
        <text>D-glucose + ATP = D-glucose 6-phosphate + ADP + H(+)</text>
        <dbReference type="Rhea" id="RHEA:17825"/>
        <dbReference type="ChEBI" id="CHEBI:4167"/>
        <dbReference type="ChEBI" id="CHEBI:15378"/>
        <dbReference type="ChEBI" id="CHEBI:30616"/>
        <dbReference type="ChEBI" id="CHEBI:61548"/>
        <dbReference type="ChEBI" id="CHEBI:456216"/>
        <dbReference type="EC" id="2.7.1.2"/>
    </reaction>
</comment>
<comment type="similarity">
    <text evidence="3 4">Belongs to the bacterial glucokinase family.</text>
</comment>
<dbReference type="Gene3D" id="3.40.367.20">
    <property type="match status" value="1"/>
</dbReference>
<protein>
    <recommendedName>
        <fullName evidence="3">Glucokinase</fullName>
        <ecNumber evidence="3">2.7.1.2</ecNumber>
    </recommendedName>
    <alternativeName>
        <fullName evidence="3">Glucose kinase</fullName>
    </alternativeName>
</protein>
<keyword evidence="6" id="KW-1185">Reference proteome</keyword>
<dbReference type="Gene3D" id="3.30.420.40">
    <property type="match status" value="1"/>
</dbReference>
<dbReference type="AlphaFoldDB" id="I8T721"/>
<dbReference type="PANTHER" id="PTHR47690">
    <property type="entry name" value="GLUCOKINASE"/>
    <property type="match status" value="1"/>
</dbReference>
<dbReference type="GO" id="GO:0005524">
    <property type="term" value="F:ATP binding"/>
    <property type="evidence" value="ECO:0007669"/>
    <property type="project" value="UniProtKB-UniRule"/>
</dbReference>
<dbReference type="InterPro" id="IPR050201">
    <property type="entry name" value="Bacterial_glucokinase"/>
</dbReference>
<keyword evidence="3" id="KW-0324">Glycolysis</keyword>
<reference evidence="5 6" key="1">
    <citation type="journal article" date="2012" name="J. Bacteriol.">
        <title>Genome Sequence of n-Alkane-Degrading Hydrocarboniphaga effusa Strain AP103T (ATCC BAA-332T).</title>
        <authorList>
            <person name="Chang H.K."/>
            <person name="Zylstra G.J."/>
            <person name="Chae J.C."/>
        </authorList>
    </citation>
    <scope>NUCLEOTIDE SEQUENCE [LARGE SCALE GENOMIC DNA]</scope>
    <source>
        <strain evidence="5 6">AP103</strain>
    </source>
</reference>
<name>I8T721_9GAMM</name>
<dbReference type="OrthoDB" id="9800595at2"/>
<evidence type="ECO:0000256" key="1">
    <source>
        <dbReference type="ARBA" id="ARBA00022679"/>
    </source>
</evidence>
<comment type="caution">
    <text evidence="5">The sequence shown here is derived from an EMBL/GenBank/DDBJ whole genome shotgun (WGS) entry which is preliminary data.</text>
</comment>